<reference evidence="2 3" key="1">
    <citation type="submission" date="2019-02" db="EMBL/GenBank/DDBJ databases">
        <title>Genomic Encyclopedia of Type Strains, Phase IV (KMG-IV): sequencing the most valuable type-strain genomes for metagenomic binning, comparative biology and taxonomic classification.</title>
        <authorList>
            <person name="Goeker M."/>
        </authorList>
    </citation>
    <scope>NUCLEOTIDE SEQUENCE [LARGE SCALE GENOMIC DNA]</scope>
    <source>
        <strain evidence="2 3">DSM 28825</strain>
    </source>
</reference>
<protein>
    <submittedName>
        <fullName evidence="2">Uncharacterized protein</fullName>
    </submittedName>
</protein>
<keyword evidence="3" id="KW-1185">Reference proteome</keyword>
<dbReference type="RefSeq" id="WP_130306729.1">
    <property type="nucleotide sequence ID" value="NZ_SHKN01000001.1"/>
</dbReference>
<comment type="caution">
    <text evidence="2">The sequence shown here is derived from an EMBL/GenBank/DDBJ whole genome shotgun (WGS) entry which is preliminary data.</text>
</comment>
<feature type="transmembrane region" description="Helical" evidence="1">
    <location>
        <begin position="77"/>
        <end position="96"/>
    </location>
</feature>
<keyword evidence="1" id="KW-1133">Transmembrane helix</keyword>
<gene>
    <name evidence="2" type="ORF">EV201_1337</name>
</gene>
<evidence type="ECO:0000313" key="3">
    <source>
        <dbReference type="Proteomes" id="UP000293562"/>
    </source>
</evidence>
<keyword evidence="1" id="KW-0812">Transmembrane</keyword>
<dbReference type="AlphaFoldDB" id="A0A4Q7VKM3"/>
<proteinExistence type="predicted"/>
<feature type="transmembrane region" description="Helical" evidence="1">
    <location>
        <begin position="49"/>
        <end position="70"/>
    </location>
</feature>
<dbReference type="Proteomes" id="UP000293562">
    <property type="component" value="Unassembled WGS sequence"/>
</dbReference>
<dbReference type="EMBL" id="SHKN01000001">
    <property type="protein sequence ID" value="RZT96694.1"/>
    <property type="molecule type" value="Genomic_DNA"/>
</dbReference>
<accession>A0A4Q7VKM3</accession>
<dbReference type="OrthoDB" id="1122097at2"/>
<keyword evidence="1" id="KW-0472">Membrane</keyword>
<sequence length="98" mass="11155">MKSLINNSYVGTLIGLIVPVLTIFIAYWLKASHEISIHQFVDGVQYLQIYVKMITVSVYFSNVVSFFLFIKLDWLKAARGVLLATIIYTFVILFFVGA</sequence>
<organism evidence="2 3">
    <name type="scientific">Ancylomarina subtilis</name>
    <dbReference type="NCBI Taxonomy" id="1639035"/>
    <lineage>
        <taxon>Bacteria</taxon>
        <taxon>Pseudomonadati</taxon>
        <taxon>Bacteroidota</taxon>
        <taxon>Bacteroidia</taxon>
        <taxon>Marinilabiliales</taxon>
        <taxon>Marinifilaceae</taxon>
        <taxon>Ancylomarina</taxon>
    </lineage>
</organism>
<evidence type="ECO:0000313" key="2">
    <source>
        <dbReference type="EMBL" id="RZT96694.1"/>
    </source>
</evidence>
<name>A0A4Q7VKM3_9BACT</name>
<feature type="transmembrane region" description="Helical" evidence="1">
    <location>
        <begin position="9"/>
        <end position="29"/>
    </location>
</feature>
<evidence type="ECO:0000256" key="1">
    <source>
        <dbReference type="SAM" id="Phobius"/>
    </source>
</evidence>